<dbReference type="Proteomes" id="UP000198263">
    <property type="component" value="Unassembled WGS sequence"/>
</dbReference>
<dbReference type="AlphaFoldDB" id="A0A658R629"/>
<dbReference type="EMBL" id="FCNV02000025">
    <property type="protein sequence ID" value="SAL52282.1"/>
    <property type="molecule type" value="Genomic_DNA"/>
</dbReference>
<protein>
    <submittedName>
        <fullName evidence="1">Uncharacterized protein</fullName>
    </submittedName>
</protein>
<proteinExistence type="predicted"/>
<keyword evidence="2" id="KW-1185">Reference proteome</keyword>
<comment type="caution">
    <text evidence="1">The sequence shown here is derived from an EMBL/GenBank/DDBJ whole genome shotgun (WGS) entry which is preliminary data.</text>
</comment>
<evidence type="ECO:0000313" key="1">
    <source>
        <dbReference type="EMBL" id="SAL52282.1"/>
    </source>
</evidence>
<reference evidence="1 2" key="1">
    <citation type="submission" date="2016-01" db="EMBL/GenBank/DDBJ databases">
        <authorList>
            <person name="Peeters C."/>
        </authorList>
    </citation>
    <scope>NUCLEOTIDE SEQUENCE [LARGE SCALE GENOMIC DNA]</scope>
    <source>
        <strain evidence="1">LMG 29315</strain>
    </source>
</reference>
<evidence type="ECO:0000313" key="2">
    <source>
        <dbReference type="Proteomes" id="UP000198263"/>
    </source>
</evidence>
<accession>A0A658R629</accession>
<sequence length="73" mass="8013">MTQSTSENCACDVGVFARQTLVGVQSFRLILKNGSRLSIDPDFLYIATGGDIERVAQPTSSVLFFQLLIGYPR</sequence>
<name>A0A658R629_9BURK</name>
<organism evidence="1 2">
    <name type="scientific">Caballeronia concitans</name>
    <dbReference type="NCBI Taxonomy" id="1777133"/>
    <lineage>
        <taxon>Bacteria</taxon>
        <taxon>Pseudomonadati</taxon>
        <taxon>Pseudomonadota</taxon>
        <taxon>Betaproteobacteria</taxon>
        <taxon>Burkholderiales</taxon>
        <taxon>Burkholderiaceae</taxon>
        <taxon>Caballeronia</taxon>
    </lineage>
</organism>
<gene>
    <name evidence="1" type="ORF">AWB72_05566</name>
</gene>